<name>A0A1V8M651_9GAMM</name>
<gene>
    <name evidence="1" type="ORF">AU255_03775</name>
</gene>
<protein>
    <submittedName>
        <fullName evidence="1">Uncharacterized protein</fullName>
    </submittedName>
</protein>
<accession>A0A1V8M651</accession>
<dbReference type="RefSeq" id="WP_080521644.1">
    <property type="nucleotide sequence ID" value="NZ_LPUF01000001.1"/>
</dbReference>
<comment type="caution">
    <text evidence="1">The sequence shown here is derived from an EMBL/GenBank/DDBJ whole genome shotgun (WGS) entry which is preliminary data.</text>
</comment>
<dbReference type="EMBL" id="LPUF01000001">
    <property type="protein sequence ID" value="OQK17027.1"/>
    <property type="molecule type" value="Genomic_DNA"/>
</dbReference>
<sequence>MKFILIIVGSLCALLLGCNDSSNGPEVIREINTAISSFPAAAGGSEEQTMDVGVNTNWLSSWDTPLYLANLAANLGKWVKVDPSSGQRIGDVKASDQHRGAVFPYDPGDIHRAYITNLGTGIPAGIYTVRWSGNGEFAIGGYSLTSAVVWDTSGAFTFEYSGSGLMGAWFKGESLTSLEIIHEDNVAAYDAGNKWNPAYIEFVQNAGIKVLRAMNWGDTSTTVESQWSDRTLPTDIAYGEGFPIELMADFVTRTGIDIWWCIPARADDNYIEQAGALWKALLPPTAKLYVEFGNEVWNYSVPWGEGTQWLRYPNATRYTAVADPVTDTFYMPSHGLVTGDKIRSFSTFEDYINKVNHYWIMANGANPFVTVVDSDNFYVSYPEGAAKALISYDQTEMIYIKDTGLVDTLNENFVSRNEAAWDALELNMDRANMHYILSSWANSVSTTEERVNALVDKTRPDSVAVAFYYTPHVVAAKLDQDTTVMTPNIIGFPAHFGLYLATDNPTNAEVISGAGAIASQDFASVSVNSYTVGSQVTGLTDGVAYKAIFIVHTDFDMRFEVPYTQSETPISETFFESHEQHLKRERYDIADKGDSALAHAAVSQSIPIVGYEGGLAFDYTKPVDVEPFWDAYALSPEAEQSTLEHFLRLAGAGVAEYNVYKDVSTSAFHLSKNIETPLDYGPYRAYVEMGGEITSNGNTVFSDNHNIEVLSKPDSLETIYDLRADTSGAVPWSFEILSGNEEGVFTLNSNGQLSVTDVNALDWNVPNIFNLKTAVYNGETYDMASQTIKLWDIGKVVSFNKVNNAGATFGDRVFNPGDTISFTFWYTDKPYEIPAKDSHFIEYLGWDFLLHPSGKVLLGPSFSVTIDGNSISDNYNFSENVSKDYPHRMVITVNETYTISGISKTSIAQLGWDGVMRDLTLNQGGVETAWAMDSGAFGAVSPQNQETATIGSGVLTYVNVLETDWSNIEK</sequence>
<dbReference type="OrthoDB" id="7783360at2"/>
<keyword evidence="2" id="KW-1185">Reference proteome</keyword>
<dbReference type="Proteomes" id="UP000191980">
    <property type="component" value="Unassembled WGS sequence"/>
</dbReference>
<evidence type="ECO:0000313" key="1">
    <source>
        <dbReference type="EMBL" id="OQK17027.1"/>
    </source>
</evidence>
<reference evidence="1 2" key="1">
    <citation type="submission" date="2015-12" db="EMBL/GenBank/DDBJ databases">
        <authorList>
            <person name="Shamseldin A."/>
            <person name="Moawad H."/>
            <person name="Abd El-Rahim W.M."/>
            <person name="Sadowsky M.J."/>
        </authorList>
    </citation>
    <scope>NUCLEOTIDE SEQUENCE [LARGE SCALE GENOMIC DNA]</scope>
    <source>
        <strain evidence="1 2">WF1</strain>
    </source>
</reference>
<dbReference type="PROSITE" id="PS51257">
    <property type="entry name" value="PROKAR_LIPOPROTEIN"/>
    <property type="match status" value="1"/>
</dbReference>
<dbReference type="STRING" id="1420851.AU255_03775"/>
<proteinExistence type="predicted"/>
<evidence type="ECO:0000313" key="2">
    <source>
        <dbReference type="Proteomes" id="UP000191980"/>
    </source>
</evidence>
<dbReference type="AlphaFoldDB" id="A0A1V8M651"/>
<organism evidence="1 2">
    <name type="scientific">Methyloprofundus sedimenti</name>
    <dbReference type="NCBI Taxonomy" id="1420851"/>
    <lineage>
        <taxon>Bacteria</taxon>
        <taxon>Pseudomonadati</taxon>
        <taxon>Pseudomonadota</taxon>
        <taxon>Gammaproteobacteria</taxon>
        <taxon>Methylococcales</taxon>
        <taxon>Methylococcaceae</taxon>
        <taxon>Methyloprofundus</taxon>
    </lineage>
</organism>